<dbReference type="Pfam" id="PF20448">
    <property type="entry name" value="DUF6705"/>
    <property type="match status" value="1"/>
</dbReference>
<dbReference type="InterPro" id="IPR046551">
    <property type="entry name" value="DUF6705"/>
</dbReference>
<protein>
    <recommendedName>
        <fullName evidence="1">DUF6705 domain-containing protein</fullName>
    </recommendedName>
</protein>
<proteinExistence type="predicted"/>
<evidence type="ECO:0000259" key="1">
    <source>
        <dbReference type="Pfam" id="PF20448"/>
    </source>
</evidence>
<sequence length="189" mass="21821">MNKILYLFTFIVCMSCKGQTNIIDATNICYQKFSSTNGNTYLKDISNLYQPFIGTWKWTSGNREMTLVLMKQNKFHVTESVFNYYEDRMLGYYIYKENNITLVNTSNENLSSFYGISVNFEIVCGGNIRSYFFKDIPKNKSYEVKLTSLSPTQFKFQGKMGESSIIKTSTPTIVYGGSTFPLEMIFTKQ</sequence>
<evidence type="ECO:0000313" key="2">
    <source>
        <dbReference type="EMBL" id="NRS93301.1"/>
    </source>
</evidence>
<comment type="caution">
    <text evidence="2">The sequence shown here is derived from an EMBL/GenBank/DDBJ whole genome shotgun (WGS) entry which is preliminary data.</text>
</comment>
<dbReference type="RefSeq" id="WP_173779872.1">
    <property type="nucleotide sequence ID" value="NZ_JABSNO010000019.1"/>
</dbReference>
<reference evidence="2" key="1">
    <citation type="submission" date="2020-05" db="EMBL/GenBank/DDBJ databases">
        <title>Genomic Encyclopedia of Type Strains, Phase IV (KMG-V): Genome sequencing to study the core and pangenomes of soil and plant-associated prokaryotes.</title>
        <authorList>
            <person name="Whitman W."/>
        </authorList>
    </citation>
    <scope>NUCLEOTIDE SEQUENCE</scope>
    <source>
        <strain evidence="2">16F</strain>
    </source>
</reference>
<dbReference type="AlphaFoldDB" id="A0A8J8K973"/>
<evidence type="ECO:0000313" key="3">
    <source>
        <dbReference type="Proteomes" id="UP000610746"/>
    </source>
</evidence>
<accession>A0A8J8K973</accession>
<keyword evidence="3" id="KW-1185">Reference proteome</keyword>
<feature type="domain" description="DUF6705" evidence="1">
    <location>
        <begin position="3"/>
        <end position="189"/>
    </location>
</feature>
<name>A0A8J8K973_9FLAO</name>
<dbReference type="EMBL" id="JABSNO010000019">
    <property type="protein sequence ID" value="NRS93301.1"/>
    <property type="molecule type" value="Genomic_DNA"/>
</dbReference>
<gene>
    <name evidence="2" type="ORF">HNQ03_002388</name>
</gene>
<dbReference type="Proteomes" id="UP000610746">
    <property type="component" value="Unassembled WGS sequence"/>
</dbReference>
<organism evidence="2 3">
    <name type="scientific">Frigoriflavimonas asaccharolytica</name>
    <dbReference type="NCBI Taxonomy" id="2735899"/>
    <lineage>
        <taxon>Bacteria</taxon>
        <taxon>Pseudomonadati</taxon>
        <taxon>Bacteroidota</taxon>
        <taxon>Flavobacteriia</taxon>
        <taxon>Flavobacteriales</taxon>
        <taxon>Weeksellaceae</taxon>
        <taxon>Frigoriflavimonas</taxon>
    </lineage>
</organism>